<dbReference type="OrthoDB" id="1263307at2759"/>
<organism evidence="2 3">
    <name type="scientific">Coniochaeta pulveracea</name>
    <dbReference type="NCBI Taxonomy" id="177199"/>
    <lineage>
        <taxon>Eukaryota</taxon>
        <taxon>Fungi</taxon>
        <taxon>Dikarya</taxon>
        <taxon>Ascomycota</taxon>
        <taxon>Pezizomycotina</taxon>
        <taxon>Sordariomycetes</taxon>
        <taxon>Sordariomycetidae</taxon>
        <taxon>Coniochaetales</taxon>
        <taxon>Coniochaetaceae</taxon>
        <taxon>Coniochaeta</taxon>
    </lineage>
</organism>
<comment type="caution">
    <text evidence="2">The sequence shown here is derived from an EMBL/GenBank/DDBJ whole genome shotgun (WGS) entry which is preliminary data.</text>
</comment>
<dbReference type="InterPro" id="IPR000073">
    <property type="entry name" value="AB_hydrolase_1"/>
</dbReference>
<proteinExistence type="predicted"/>
<dbReference type="PANTHER" id="PTHR37017">
    <property type="entry name" value="AB HYDROLASE-1 DOMAIN-CONTAINING PROTEIN-RELATED"/>
    <property type="match status" value="1"/>
</dbReference>
<dbReference type="InterPro" id="IPR052897">
    <property type="entry name" value="Sec-Metab_Biosynth_Hydrolase"/>
</dbReference>
<gene>
    <name evidence="2" type="ORF">DL546_002184</name>
</gene>
<dbReference type="Pfam" id="PF12697">
    <property type="entry name" value="Abhydrolase_6"/>
    <property type="match status" value="1"/>
</dbReference>
<dbReference type="SUPFAM" id="SSF53474">
    <property type="entry name" value="alpha/beta-Hydrolases"/>
    <property type="match status" value="1"/>
</dbReference>
<dbReference type="PANTHER" id="PTHR37017:SF13">
    <property type="entry name" value="AB HYDROLASE-1 DOMAIN-CONTAINING PROTEIN"/>
    <property type="match status" value="1"/>
</dbReference>
<evidence type="ECO:0000259" key="1">
    <source>
        <dbReference type="Pfam" id="PF12697"/>
    </source>
</evidence>
<keyword evidence="3" id="KW-1185">Reference proteome</keyword>
<reference evidence="2 3" key="1">
    <citation type="submission" date="2018-08" db="EMBL/GenBank/DDBJ databases">
        <title>Draft genome of the lignicolous fungus Coniochaeta pulveracea.</title>
        <authorList>
            <person name="Borstlap C.J."/>
            <person name="De Witt R.N."/>
            <person name="Botha A."/>
            <person name="Volschenk H."/>
        </authorList>
    </citation>
    <scope>NUCLEOTIDE SEQUENCE [LARGE SCALE GENOMIC DNA]</scope>
    <source>
        <strain evidence="2 3">CAB683</strain>
    </source>
</reference>
<sequence length="264" mass="27894">MSSPSSNVHFLLVPGSFSTPPPYNALVTALTQAGFSASVIPLLSANDGTHLPPATMEEDAASIRAAILSILDHPTSPRNVVVVPHSYGGFPASEACLGLTPSARAASGKTTSVIGLVYIGSFLPVEGECLRDIMSRSETFPPDLQIGNPGGYLPPIPAEFASVILNDVKDPVEAARLHATMTLHSSDSYNGKVGYAPWKEVKTVVVTPGEDLVIPVEMQEEMYERAKAATGGKVKKWVVEGAGHCAAWTRPEDFARATISVLQD</sequence>
<dbReference type="Proteomes" id="UP000275385">
    <property type="component" value="Unassembled WGS sequence"/>
</dbReference>
<dbReference type="Gene3D" id="3.40.50.1820">
    <property type="entry name" value="alpha/beta hydrolase"/>
    <property type="match status" value="1"/>
</dbReference>
<name>A0A420YLJ3_9PEZI</name>
<dbReference type="EMBL" id="QVQW01000003">
    <property type="protein sequence ID" value="RKU48750.1"/>
    <property type="molecule type" value="Genomic_DNA"/>
</dbReference>
<accession>A0A420YLJ3</accession>
<protein>
    <recommendedName>
        <fullName evidence="1">AB hydrolase-1 domain-containing protein</fullName>
    </recommendedName>
</protein>
<feature type="domain" description="AB hydrolase-1" evidence="1">
    <location>
        <begin position="10"/>
        <end position="257"/>
    </location>
</feature>
<dbReference type="InterPro" id="IPR029058">
    <property type="entry name" value="AB_hydrolase_fold"/>
</dbReference>
<dbReference type="AlphaFoldDB" id="A0A420YLJ3"/>
<evidence type="ECO:0000313" key="3">
    <source>
        <dbReference type="Proteomes" id="UP000275385"/>
    </source>
</evidence>
<evidence type="ECO:0000313" key="2">
    <source>
        <dbReference type="EMBL" id="RKU48750.1"/>
    </source>
</evidence>